<keyword evidence="1" id="KW-0238">DNA-binding</keyword>
<dbReference type="AlphaFoldDB" id="A0A2U2MT13"/>
<comment type="caution">
    <text evidence="1">The sequence shown here is derived from an EMBL/GenBank/DDBJ whole genome shotgun (WGS) entry which is preliminary data.</text>
</comment>
<sequence length="209" mass="22536">MNDIHPESSPWAIPVAQVAARPGQSKAIDQDFPAPDGIGDEVISVRKDADVHVDGSFDSIVDGLIFNGAVTAPITAECSRCLKPLNASHTIHVTAFFPYAPDAHDQHRGGKGKGEEVDIIAGEEESDDFYPLAGNNTFADIESLLRDNLVEALPLKPLCRPDCRGLCPQCGIDLNEEPDHHHDVPDIRWSALESLKARLEAEQGGESNG</sequence>
<dbReference type="Proteomes" id="UP000245753">
    <property type="component" value="Unassembled WGS sequence"/>
</dbReference>
<dbReference type="InterPro" id="IPR003772">
    <property type="entry name" value="YceD"/>
</dbReference>
<organism evidence="1 2">
    <name type="scientific">Bifidobacterium catulorum</name>
    <dbReference type="NCBI Taxonomy" id="1630173"/>
    <lineage>
        <taxon>Bacteria</taxon>
        <taxon>Bacillati</taxon>
        <taxon>Actinomycetota</taxon>
        <taxon>Actinomycetes</taxon>
        <taxon>Bifidobacteriales</taxon>
        <taxon>Bifidobacteriaceae</taxon>
        <taxon>Bifidobacterium</taxon>
    </lineage>
</organism>
<dbReference type="EMBL" id="QFFN01000009">
    <property type="protein sequence ID" value="PWG59972.1"/>
    <property type="molecule type" value="Genomic_DNA"/>
</dbReference>
<dbReference type="PANTHER" id="PTHR34374">
    <property type="entry name" value="LARGE RIBOSOMAL RNA SUBUNIT ACCUMULATION PROTEIN YCED HOMOLOG 1, CHLOROPLASTIC"/>
    <property type="match status" value="1"/>
</dbReference>
<proteinExistence type="predicted"/>
<dbReference type="GO" id="GO:0003677">
    <property type="term" value="F:DNA binding"/>
    <property type="evidence" value="ECO:0007669"/>
    <property type="project" value="UniProtKB-KW"/>
</dbReference>
<accession>A0A2U2MT13</accession>
<dbReference type="OrthoDB" id="9790372at2"/>
<evidence type="ECO:0000313" key="2">
    <source>
        <dbReference type="Proteomes" id="UP000245753"/>
    </source>
</evidence>
<protein>
    <submittedName>
        <fullName evidence="1">DNA-binding protein</fullName>
    </submittedName>
</protein>
<reference evidence="1 2" key="1">
    <citation type="journal article" date="2018" name="Int. J. Syst. Evol. Microbiol.">
        <title>Bifidobacterium catulorum sp. nov., a novel taxon from the faeces of the baby common marmoset (Callithrix jacchus).</title>
        <authorList>
            <person name="Modesto M."/>
            <person name="Michelini S."/>
            <person name="Oki K."/>
            <person name="Biavati B."/>
            <person name="Watanabe K."/>
            <person name="Mattarelli P."/>
        </authorList>
    </citation>
    <scope>NUCLEOTIDE SEQUENCE [LARGE SCALE GENOMIC DNA]</scope>
    <source>
        <strain evidence="1 2">MRM 8.19</strain>
    </source>
</reference>
<keyword evidence="2" id="KW-1185">Reference proteome</keyword>
<dbReference type="Pfam" id="PF02620">
    <property type="entry name" value="YceD"/>
    <property type="match status" value="1"/>
</dbReference>
<gene>
    <name evidence="1" type="ORF">DF200_04850</name>
</gene>
<name>A0A2U2MT13_9BIFI</name>
<evidence type="ECO:0000313" key="1">
    <source>
        <dbReference type="EMBL" id="PWG59972.1"/>
    </source>
</evidence>
<dbReference type="PANTHER" id="PTHR34374:SF1">
    <property type="entry name" value="LARGE RIBOSOMAL RNA SUBUNIT ACCUMULATION PROTEIN YCED HOMOLOG 1, CHLOROPLASTIC"/>
    <property type="match status" value="1"/>
</dbReference>
<dbReference type="RefSeq" id="WP_109137151.1">
    <property type="nucleotide sequence ID" value="NZ_QFFN01000009.1"/>
</dbReference>